<protein>
    <submittedName>
        <fullName evidence="2">Helix-turn-helix domain-containing protein</fullName>
    </submittedName>
</protein>
<dbReference type="Proteomes" id="UP001271725">
    <property type="component" value="Unassembled WGS sequence"/>
</dbReference>
<dbReference type="CDD" id="cd00093">
    <property type="entry name" value="HTH_XRE"/>
    <property type="match status" value="1"/>
</dbReference>
<dbReference type="SUPFAM" id="SSF47413">
    <property type="entry name" value="lambda repressor-like DNA-binding domains"/>
    <property type="match status" value="1"/>
</dbReference>
<dbReference type="SMART" id="SM00530">
    <property type="entry name" value="HTH_XRE"/>
    <property type="match status" value="1"/>
</dbReference>
<evidence type="ECO:0000313" key="3">
    <source>
        <dbReference type="Proteomes" id="UP001271725"/>
    </source>
</evidence>
<dbReference type="Pfam" id="PF01381">
    <property type="entry name" value="HTH_3"/>
    <property type="match status" value="1"/>
</dbReference>
<sequence>MDKETFGTRLLRRRKELKLSQAALAKLVKVAHVTISQWERDETQPAGKRLFALSKGLQCPPAWLLFGDEAQLPGAPLPSEEQRELTEIQLELLELFDSLPESDQIGFLEELRARNENNSIRLQELLEAEKRKRKARIK</sequence>
<dbReference type="NCBIfam" id="NF007257">
    <property type="entry name" value="PRK09706.1"/>
    <property type="match status" value="1"/>
</dbReference>
<dbReference type="Gene3D" id="1.10.260.40">
    <property type="entry name" value="lambda repressor-like DNA-binding domains"/>
    <property type="match status" value="1"/>
</dbReference>
<evidence type="ECO:0000313" key="2">
    <source>
        <dbReference type="EMBL" id="MDX7146755.1"/>
    </source>
</evidence>
<reference evidence="2" key="1">
    <citation type="submission" date="2023-11" db="EMBL/GenBank/DDBJ databases">
        <title>Detection of rare carbapenemases in Enterobacterales - comparison of two colorimetric and two CIM-based carbapenemase assays.</title>
        <authorList>
            <person name="Schaffarczyk L."/>
            <person name="Noster J."/>
            <person name="Stelzer Y."/>
            <person name="Sattler J."/>
            <person name="Gatermann S."/>
            <person name="Hamprecht A."/>
        </authorList>
    </citation>
    <scope>NUCLEOTIDE SEQUENCE</scope>
    <source>
        <strain evidence="2">CIM-Carb-133</strain>
    </source>
</reference>
<dbReference type="EMBL" id="JAXABJ010000001">
    <property type="protein sequence ID" value="MDX7146755.1"/>
    <property type="molecule type" value="Genomic_DNA"/>
</dbReference>
<accession>A0AAW9EKU4</accession>
<dbReference type="GO" id="GO:0003677">
    <property type="term" value="F:DNA binding"/>
    <property type="evidence" value="ECO:0007669"/>
    <property type="project" value="InterPro"/>
</dbReference>
<organism evidence="2 3">
    <name type="scientific">Citrobacter portucalensis</name>
    <dbReference type="NCBI Taxonomy" id="1639133"/>
    <lineage>
        <taxon>Bacteria</taxon>
        <taxon>Pseudomonadati</taxon>
        <taxon>Pseudomonadota</taxon>
        <taxon>Gammaproteobacteria</taxon>
        <taxon>Enterobacterales</taxon>
        <taxon>Enterobacteriaceae</taxon>
        <taxon>Citrobacter</taxon>
        <taxon>Citrobacter freundii complex</taxon>
    </lineage>
</organism>
<feature type="domain" description="HTH cro/C1-type" evidence="1">
    <location>
        <begin position="10"/>
        <end position="64"/>
    </location>
</feature>
<dbReference type="InterPro" id="IPR001387">
    <property type="entry name" value="Cro/C1-type_HTH"/>
</dbReference>
<dbReference type="InterPro" id="IPR010982">
    <property type="entry name" value="Lambda_DNA-bd_dom_sf"/>
</dbReference>
<evidence type="ECO:0000259" key="1">
    <source>
        <dbReference type="PROSITE" id="PS50943"/>
    </source>
</evidence>
<dbReference type="PROSITE" id="PS50943">
    <property type="entry name" value="HTH_CROC1"/>
    <property type="match status" value="1"/>
</dbReference>
<proteinExistence type="predicted"/>
<comment type="caution">
    <text evidence="2">The sequence shown here is derived from an EMBL/GenBank/DDBJ whole genome shotgun (WGS) entry which is preliminary data.</text>
</comment>
<dbReference type="AlphaFoldDB" id="A0AAW9EKU4"/>
<name>A0AAW9EKU4_9ENTR</name>
<dbReference type="RefSeq" id="WP_087051044.1">
    <property type="nucleotide sequence ID" value="NZ_JADPFF010000001.1"/>
</dbReference>
<gene>
    <name evidence="2" type="ORF">SJ265_02970</name>
</gene>